<keyword evidence="1" id="KW-1133">Transmembrane helix</keyword>
<dbReference type="PROSITE" id="PS51035">
    <property type="entry name" value="BAG"/>
    <property type="match status" value="1"/>
</dbReference>
<dbReference type="EMBL" id="JBBJBU010000003">
    <property type="protein sequence ID" value="KAK7206375.1"/>
    <property type="molecule type" value="Genomic_DNA"/>
</dbReference>
<dbReference type="SMART" id="SM00264">
    <property type="entry name" value="BAG"/>
    <property type="match status" value="1"/>
</dbReference>
<keyword evidence="1" id="KW-0812">Transmembrane</keyword>
<dbReference type="GeneID" id="90040274"/>
<dbReference type="InterPro" id="IPR000626">
    <property type="entry name" value="Ubiquitin-like_dom"/>
</dbReference>
<feature type="domain" description="BAG" evidence="3">
    <location>
        <begin position="280"/>
        <end position="361"/>
    </location>
</feature>
<feature type="transmembrane region" description="Helical" evidence="1">
    <location>
        <begin position="128"/>
        <end position="148"/>
    </location>
</feature>
<reference evidence="4 5" key="1">
    <citation type="submission" date="2024-03" db="EMBL/GenBank/DDBJ databases">
        <title>Genome-scale model development and genomic sequencing of the oleaginous clade Lipomyces.</title>
        <authorList>
            <consortium name="Lawrence Berkeley National Laboratory"/>
            <person name="Czajka J.J."/>
            <person name="Han Y."/>
            <person name="Kim J."/>
            <person name="Mondo S.J."/>
            <person name="Hofstad B.A."/>
            <person name="Robles A."/>
            <person name="Haridas S."/>
            <person name="Riley R."/>
            <person name="LaButti K."/>
            <person name="Pangilinan J."/>
            <person name="Andreopoulos W."/>
            <person name="Lipzen A."/>
            <person name="Yan J."/>
            <person name="Wang M."/>
            <person name="Ng V."/>
            <person name="Grigoriev I.V."/>
            <person name="Spatafora J.W."/>
            <person name="Magnuson J.K."/>
            <person name="Baker S.E."/>
            <person name="Pomraning K.R."/>
        </authorList>
    </citation>
    <scope>NUCLEOTIDE SEQUENCE [LARGE SCALE GENOMIC DNA]</scope>
    <source>
        <strain evidence="4 5">Phaff 52-87</strain>
    </source>
</reference>
<dbReference type="CDD" id="cd17039">
    <property type="entry name" value="Ubl_ubiquitin_like"/>
    <property type="match status" value="1"/>
</dbReference>
<dbReference type="InterPro" id="IPR003103">
    <property type="entry name" value="BAG_domain"/>
</dbReference>
<organism evidence="4 5">
    <name type="scientific">Myxozyma melibiosi</name>
    <dbReference type="NCBI Taxonomy" id="54550"/>
    <lineage>
        <taxon>Eukaryota</taxon>
        <taxon>Fungi</taxon>
        <taxon>Dikarya</taxon>
        <taxon>Ascomycota</taxon>
        <taxon>Saccharomycotina</taxon>
        <taxon>Lipomycetes</taxon>
        <taxon>Lipomycetales</taxon>
        <taxon>Lipomycetaceae</taxon>
        <taxon>Myxozyma</taxon>
    </lineage>
</organism>
<comment type="caution">
    <text evidence="4">The sequence shown here is derived from an EMBL/GenBank/DDBJ whole genome shotgun (WGS) entry which is preliminary data.</text>
</comment>
<dbReference type="RefSeq" id="XP_064769408.1">
    <property type="nucleotide sequence ID" value="XM_064914762.1"/>
</dbReference>
<sequence>MSQHTFRHRPPSQTTALRRFFPIASRSLLAPPLLPLCSSDESSRSVCLSAQPPLTLSSPSAAASFAAAKAAALQAQLSQLSATLSLHKDSGIAALLCARERLLSSHFAQSLSKEYKQALVALSEASPLGLTFTVVAVLSGLALGTFAMRRFFGLDEPQSGRTSSPSSSSLFADASKPDHVLVKHGKQFLRVDFSKPGDISKGIATVGDVRATTARFLGVPKNDVILVYSGKKLRDDKDTLASHKMMSGSRMMCLVSSVQNAPPAAPARPMPQKPKKPTDPIEQINLVMDSAAKELVPMIDAFVAAPPNDHGDKHRMLSELILQRLFALDEVDTHENPEARKRRKEAVNKFHEYQARVDEANVGE</sequence>
<keyword evidence="1" id="KW-0472">Membrane</keyword>
<dbReference type="InterPro" id="IPR036533">
    <property type="entry name" value="BAG_dom_sf"/>
</dbReference>
<keyword evidence="5" id="KW-1185">Reference proteome</keyword>
<dbReference type="PROSITE" id="PS50053">
    <property type="entry name" value="UBIQUITIN_2"/>
    <property type="match status" value="1"/>
</dbReference>
<evidence type="ECO:0000259" key="3">
    <source>
        <dbReference type="PROSITE" id="PS51035"/>
    </source>
</evidence>
<dbReference type="Pfam" id="PF02179">
    <property type="entry name" value="BAG"/>
    <property type="match status" value="1"/>
</dbReference>
<feature type="domain" description="Ubiquitin-like" evidence="2">
    <location>
        <begin position="205"/>
        <end position="252"/>
    </location>
</feature>
<proteinExistence type="predicted"/>
<evidence type="ECO:0008006" key="6">
    <source>
        <dbReference type="Google" id="ProtNLM"/>
    </source>
</evidence>
<evidence type="ECO:0000313" key="4">
    <source>
        <dbReference type="EMBL" id="KAK7206375.1"/>
    </source>
</evidence>
<gene>
    <name evidence="4" type="ORF">BZA70DRAFT_304005</name>
</gene>
<protein>
    <recommendedName>
        <fullName evidence="6">BAG domain-containing protein</fullName>
    </recommendedName>
</protein>
<dbReference type="Gene3D" id="1.20.58.120">
    <property type="entry name" value="BAG domain"/>
    <property type="match status" value="1"/>
</dbReference>
<dbReference type="Gene3D" id="3.10.20.90">
    <property type="entry name" value="Phosphatidylinositol 3-kinase Catalytic Subunit, Chain A, domain 1"/>
    <property type="match status" value="1"/>
</dbReference>
<dbReference type="InterPro" id="IPR029071">
    <property type="entry name" value="Ubiquitin-like_domsf"/>
</dbReference>
<name>A0ABR1F948_9ASCO</name>
<dbReference type="Proteomes" id="UP001498771">
    <property type="component" value="Unassembled WGS sequence"/>
</dbReference>
<evidence type="ECO:0000259" key="2">
    <source>
        <dbReference type="PROSITE" id="PS50053"/>
    </source>
</evidence>
<evidence type="ECO:0000256" key="1">
    <source>
        <dbReference type="SAM" id="Phobius"/>
    </source>
</evidence>
<dbReference type="SUPFAM" id="SSF63491">
    <property type="entry name" value="BAG domain"/>
    <property type="match status" value="1"/>
</dbReference>
<evidence type="ECO:0000313" key="5">
    <source>
        <dbReference type="Proteomes" id="UP001498771"/>
    </source>
</evidence>
<dbReference type="SUPFAM" id="SSF54236">
    <property type="entry name" value="Ubiquitin-like"/>
    <property type="match status" value="1"/>
</dbReference>
<accession>A0ABR1F948</accession>